<organism evidence="1 2">
    <name type="scientific">Syntrophotalea carbinolica (strain DSM 2380 / NBRC 103641 / GraBd1)</name>
    <name type="common">Pelobacter carbinolicus</name>
    <dbReference type="NCBI Taxonomy" id="338963"/>
    <lineage>
        <taxon>Bacteria</taxon>
        <taxon>Pseudomonadati</taxon>
        <taxon>Thermodesulfobacteriota</taxon>
        <taxon>Desulfuromonadia</taxon>
        <taxon>Desulfuromonadales</taxon>
        <taxon>Syntrophotaleaceae</taxon>
        <taxon>Syntrophotalea</taxon>
    </lineage>
</organism>
<dbReference type="PROSITE" id="PS51257">
    <property type="entry name" value="PROKAR_LIPOPROTEIN"/>
    <property type="match status" value="1"/>
</dbReference>
<name>Q3A3V7_SYNC1</name>
<reference evidence="1 2" key="2">
    <citation type="journal article" date="2012" name="BMC Genomics">
        <title>The genome of Pelobacter carbinolicus reveals surprising metabolic capabilities and physiological features.</title>
        <authorList>
            <person name="Aklujkar M."/>
            <person name="Haveman S.A."/>
            <person name="Didonato R.Jr."/>
            <person name="Chertkov O."/>
            <person name="Han C.S."/>
            <person name="Land M.L."/>
            <person name="Brown P."/>
            <person name="Lovley D.R."/>
        </authorList>
    </citation>
    <scope>NUCLEOTIDE SEQUENCE [LARGE SCALE GENOMIC DNA]</scope>
    <source>
        <strain evidence="2">DSM 2380 / NBRC 103641 / GraBd1</strain>
    </source>
</reference>
<evidence type="ECO:0000313" key="2">
    <source>
        <dbReference type="Proteomes" id="UP000002534"/>
    </source>
</evidence>
<proteinExistence type="predicted"/>
<accession>Q3A3V7</accession>
<dbReference type="RefSeq" id="WP_011341441.1">
    <property type="nucleotide sequence ID" value="NC_007498.2"/>
</dbReference>
<gene>
    <name evidence="1" type="ordered locus">Pcar_1707</name>
</gene>
<evidence type="ECO:0008006" key="3">
    <source>
        <dbReference type="Google" id="ProtNLM"/>
    </source>
</evidence>
<sequence length="159" mass="16845">MNFKVTLAVVGMAVMMFGCGKKEEQTVVTDDGTKVTVNSENGTATMTYGTTALPDDLGVSLYPGASAGQGGTLQVEGEGTDGADSVLSVSVHSADPIEKVAQYYKDEFKNEQPRIFEMAMPTGKMVTITIESGHTVKTVVLSENAQQSGTDIQISRIKE</sequence>
<keyword evidence="2" id="KW-1185">Reference proteome</keyword>
<dbReference type="HOGENOM" id="CLU_1659088_0_0_7"/>
<dbReference type="OrthoDB" id="9930955at2"/>
<evidence type="ECO:0000313" key="1">
    <source>
        <dbReference type="EMBL" id="ABA88950.1"/>
    </source>
</evidence>
<dbReference type="STRING" id="338963.Pcar_1707"/>
<protein>
    <recommendedName>
        <fullName evidence="3">Lipoprotein</fullName>
    </recommendedName>
</protein>
<dbReference type="KEGG" id="pca:Pcar_1707"/>
<reference evidence="2" key="1">
    <citation type="submission" date="2005-10" db="EMBL/GenBank/DDBJ databases">
        <title>Complete sequence of Pelobacter carbinolicus DSM 2380.</title>
        <authorList>
            <person name="Copeland A."/>
            <person name="Lucas S."/>
            <person name="Lapidus A."/>
            <person name="Barry K."/>
            <person name="Detter J.C."/>
            <person name="Glavina T."/>
            <person name="Hammon N."/>
            <person name="Israni S."/>
            <person name="Pitluck S."/>
            <person name="Chertkov O."/>
            <person name="Schmutz J."/>
            <person name="Larimer F."/>
            <person name="Land M."/>
            <person name="Kyrpides N."/>
            <person name="Ivanova N."/>
            <person name="Richardson P."/>
        </authorList>
    </citation>
    <scope>NUCLEOTIDE SEQUENCE [LARGE SCALE GENOMIC DNA]</scope>
    <source>
        <strain evidence="2">DSM 2380 / NBRC 103641 / GraBd1</strain>
    </source>
</reference>
<dbReference type="AlphaFoldDB" id="Q3A3V7"/>
<dbReference type="Proteomes" id="UP000002534">
    <property type="component" value="Chromosome"/>
</dbReference>
<dbReference type="EMBL" id="CP000142">
    <property type="protein sequence ID" value="ABA88950.1"/>
    <property type="molecule type" value="Genomic_DNA"/>
</dbReference>